<dbReference type="InterPro" id="IPR025477">
    <property type="entry name" value="DUF4327"/>
</dbReference>
<proteinExistence type="predicted"/>
<evidence type="ECO:0000313" key="1">
    <source>
        <dbReference type="EMBL" id="NEV68898.1"/>
    </source>
</evidence>
<comment type="caution">
    <text evidence="1">The sequence shown here is derived from an EMBL/GenBank/DDBJ whole genome shotgun (WGS) entry which is preliminary data.</text>
</comment>
<dbReference type="EMBL" id="JTHE02000003">
    <property type="protein sequence ID" value="NEV68898.1"/>
    <property type="molecule type" value="Genomic_DNA"/>
</dbReference>
<reference evidence="1" key="1">
    <citation type="submission" date="2014-11" db="EMBL/GenBank/DDBJ databases">
        <authorList>
            <person name="Malar M.C."/>
            <person name="Sen D."/>
            <person name="Tripathy S."/>
        </authorList>
    </citation>
    <scope>NUCLEOTIDE SEQUENCE</scope>
    <source>
        <strain evidence="1">BDU141951</strain>
    </source>
</reference>
<dbReference type="Pfam" id="PF14217">
    <property type="entry name" value="DUF4327"/>
    <property type="match status" value="1"/>
</dbReference>
<reference evidence="1" key="3">
    <citation type="submission" date="2020-02" db="EMBL/GenBank/DDBJ databases">
        <authorList>
            <person name="Sarangi A.N."/>
            <person name="Ghosh S."/>
            <person name="Mukherjee M."/>
            <person name="Tripathy S."/>
        </authorList>
    </citation>
    <scope>NUCLEOTIDE SEQUENCE</scope>
    <source>
        <strain evidence="1">BDU141951</strain>
    </source>
</reference>
<protein>
    <submittedName>
        <fullName evidence="1">DUF4327 family protein</fullName>
    </submittedName>
</protein>
<gene>
    <name evidence="1" type="ORF">QQ91_017510</name>
</gene>
<organism evidence="1">
    <name type="scientific">Lyngbya confervoides BDU141951</name>
    <dbReference type="NCBI Taxonomy" id="1574623"/>
    <lineage>
        <taxon>Bacteria</taxon>
        <taxon>Bacillati</taxon>
        <taxon>Cyanobacteriota</taxon>
        <taxon>Cyanophyceae</taxon>
        <taxon>Oscillatoriophycideae</taxon>
        <taxon>Oscillatoriales</taxon>
        <taxon>Microcoleaceae</taxon>
        <taxon>Lyngbya</taxon>
    </lineage>
</organism>
<reference evidence="1" key="2">
    <citation type="journal article" date="2015" name="Genome Announc.">
        <title>Draft Genome Sequence of Filamentous Marine Cyanobacterium Lyngbya confervoides Strain BDU141951.</title>
        <authorList>
            <person name="Chandrababunaidu M.M."/>
            <person name="Sen D."/>
            <person name="Tripathy S."/>
        </authorList>
    </citation>
    <scope>NUCLEOTIDE SEQUENCE</scope>
    <source>
        <strain evidence="1">BDU141951</strain>
    </source>
</reference>
<name>A0A0C1YIF3_9CYAN</name>
<sequence length="78" mass="9332">MSETLTSRQVVHPMVKFQRQVKSLVKRNIVQPEDSIWKIALLFGDEWAHWKRELEEFEFSTKDPISDLLAVESWEEEE</sequence>
<dbReference type="AlphaFoldDB" id="A0A0C1YIF3"/>
<accession>A0A0C1YIF3</accession>